<accession>A0A834MC80</accession>
<dbReference type="Proteomes" id="UP000625711">
    <property type="component" value="Unassembled WGS sequence"/>
</dbReference>
<keyword evidence="2" id="KW-1185">Reference proteome</keyword>
<evidence type="ECO:0000313" key="1">
    <source>
        <dbReference type="EMBL" id="KAF7276316.1"/>
    </source>
</evidence>
<evidence type="ECO:0000313" key="2">
    <source>
        <dbReference type="Proteomes" id="UP000625711"/>
    </source>
</evidence>
<name>A0A834MC80_RHYFE</name>
<protein>
    <submittedName>
        <fullName evidence="1">Uncharacterized protein</fullName>
    </submittedName>
</protein>
<dbReference type="EMBL" id="JAACXV010007476">
    <property type="protein sequence ID" value="KAF7276316.1"/>
    <property type="molecule type" value="Genomic_DNA"/>
</dbReference>
<proteinExistence type="predicted"/>
<organism evidence="1 2">
    <name type="scientific">Rhynchophorus ferrugineus</name>
    <name type="common">Red palm weevil</name>
    <name type="synonym">Curculio ferrugineus</name>
    <dbReference type="NCBI Taxonomy" id="354439"/>
    <lineage>
        <taxon>Eukaryota</taxon>
        <taxon>Metazoa</taxon>
        <taxon>Ecdysozoa</taxon>
        <taxon>Arthropoda</taxon>
        <taxon>Hexapoda</taxon>
        <taxon>Insecta</taxon>
        <taxon>Pterygota</taxon>
        <taxon>Neoptera</taxon>
        <taxon>Endopterygota</taxon>
        <taxon>Coleoptera</taxon>
        <taxon>Polyphaga</taxon>
        <taxon>Cucujiformia</taxon>
        <taxon>Curculionidae</taxon>
        <taxon>Dryophthorinae</taxon>
        <taxon>Rhynchophorus</taxon>
    </lineage>
</organism>
<feature type="non-terminal residue" evidence="1">
    <location>
        <position position="1"/>
    </location>
</feature>
<reference evidence="1" key="1">
    <citation type="submission" date="2020-08" db="EMBL/GenBank/DDBJ databases">
        <title>Genome sequencing and assembly of the red palm weevil Rhynchophorus ferrugineus.</title>
        <authorList>
            <person name="Dias G.B."/>
            <person name="Bergman C.M."/>
            <person name="Manee M."/>
        </authorList>
    </citation>
    <scope>NUCLEOTIDE SEQUENCE</scope>
    <source>
        <strain evidence="1">AA-2017</strain>
        <tissue evidence="1">Whole larva</tissue>
    </source>
</reference>
<sequence>QWGWDLEHGYKWAGETQKKNRRDIFKKQFIKVREKEQRKNDKLERLEMCGG</sequence>
<dbReference type="AlphaFoldDB" id="A0A834MC80"/>
<gene>
    <name evidence="1" type="ORF">GWI33_010560</name>
</gene>
<comment type="caution">
    <text evidence="1">The sequence shown here is derived from an EMBL/GenBank/DDBJ whole genome shotgun (WGS) entry which is preliminary data.</text>
</comment>